<dbReference type="EMBL" id="LSSN01000202">
    <property type="protein sequence ID" value="OMJ25240.1"/>
    <property type="molecule type" value="Genomic_DNA"/>
</dbReference>
<organism evidence="2 3">
    <name type="scientific">Smittium culicis</name>
    <dbReference type="NCBI Taxonomy" id="133412"/>
    <lineage>
        <taxon>Eukaryota</taxon>
        <taxon>Fungi</taxon>
        <taxon>Fungi incertae sedis</taxon>
        <taxon>Zoopagomycota</taxon>
        <taxon>Kickxellomycotina</taxon>
        <taxon>Harpellomycetes</taxon>
        <taxon>Harpellales</taxon>
        <taxon>Legeriomycetaceae</taxon>
        <taxon>Smittium</taxon>
    </lineage>
</organism>
<evidence type="ECO:0000313" key="2">
    <source>
        <dbReference type="EMBL" id="OMJ25240.1"/>
    </source>
</evidence>
<protein>
    <submittedName>
        <fullName evidence="2">Uncharacterized protein</fullName>
    </submittedName>
</protein>
<keyword evidence="3" id="KW-1185">Reference proteome</keyword>
<comment type="caution">
    <text evidence="2">The sequence shown here is derived from an EMBL/GenBank/DDBJ whole genome shotgun (WGS) entry which is preliminary data.</text>
</comment>
<feature type="region of interest" description="Disordered" evidence="1">
    <location>
        <begin position="1"/>
        <end position="21"/>
    </location>
</feature>
<feature type="compositionally biased region" description="Basic and acidic residues" evidence="1">
    <location>
        <begin position="1"/>
        <end position="18"/>
    </location>
</feature>
<evidence type="ECO:0000256" key="1">
    <source>
        <dbReference type="SAM" id="MobiDB-lite"/>
    </source>
</evidence>
<sequence length="72" mass="8155">MDPPKVNKTDSQSHETGDLSKLSRLLNPTLCSQNSPKYKSLLSEFELYSINLDQKKQELSKYSEKYASSVEG</sequence>
<dbReference type="AlphaFoldDB" id="A0A1R1YED2"/>
<name>A0A1R1YED2_9FUNG</name>
<dbReference type="Proteomes" id="UP000187283">
    <property type="component" value="Unassembled WGS sequence"/>
</dbReference>
<accession>A0A1R1YED2</accession>
<evidence type="ECO:0000313" key="3">
    <source>
        <dbReference type="Proteomes" id="UP000187283"/>
    </source>
</evidence>
<proteinExistence type="predicted"/>
<gene>
    <name evidence="2" type="ORF">AYI70_g1042</name>
</gene>
<reference evidence="2 3" key="1">
    <citation type="submission" date="2017-01" db="EMBL/GenBank/DDBJ databases">
        <authorList>
            <person name="Mah S.A."/>
            <person name="Swanson W.J."/>
            <person name="Moy G.W."/>
            <person name="Vacquier V.D."/>
        </authorList>
    </citation>
    <scope>NUCLEOTIDE SEQUENCE [LARGE SCALE GENOMIC DNA]</scope>
    <source>
        <strain evidence="2 3">GSMNP</strain>
    </source>
</reference>